<evidence type="ECO:0000313" key="2">
    <source>
        <dbReference type="Proteomes" id="UP000052008"/>
    </source>
</evidence>
<organism evidence="1 2">
    <name type="scientific">candidate division TA06 bacterium DG_24</name>
    <dbReference type="NCBI Taxonomy" id="1703770"/>
    <lineage>
        <taxon>Bacteria</taxon>
        <taxon>Bacteria division TA06</taxon>
    </lineage>
</organism>
<proteinExistence type="predicted"/>
<dbReference type="SUPFAM" id="SSF47240">
    <property type="entry name" value="Ferritin-like"/>
    <property type="match status" value="1"/>
</dbReference>
<dbReference type="PANTHER" id="PTHR33531">
    <property type="entry name" value="RUBRERYTHRIN SUBFAMILY"/>
    <property type="match status" value="1"/>
</dbReference>
<dbReference type="CDD" id="cd01045">
    <property type="entry name" value="Ferritin_like_AB"/>
    <property type="match status" value="1"/>
</dbReference>
<gene>
    <name evidence="1" type="ORF">AMJ39_05995</name>
</gene>
<evidence type="ECO:0000313" key="1">
    <source>
        <dbReference type="EMBL" id="KPJ53072.1"/>
    </source>
</evidence>
<dbReference type="PANTHER" id="PTHR33531:SF10">
    <property type="entry name" value="BLR7895 PROTEIN"/>
    <property type="match status" value="1"/>
</dbReference>
<protein>
    <submittedName>
        <fullName evidence="1">Uncharacterized protein</fullName>
    </submittedName>
</protein>
<dbReference type="EMBL" id="LIZS01000031">
    <property type="protein sequence ID" value="KPJ53072.1"/>
    <property type="molecule type" value="Genomic_DNA"/>
</dbReference>
<dbReference type="InterPro" id="IPR009078">
    <property type="entry name" value="Ferritin-like_SF"/>
</dbReference>
<reference evidence="1 2" key="1">
    <citation type="journal article" date="2015" name="Microbiome">
        <title>Genomic resolution of linkages in carbon, nitrogen, and sulfur cycling among widespread estuary sediment bacteria.</title>
        <authorList>
            <person name="Baker B.J."/>
            <person name="Lazar C.S."/>
            <person name="Teske A.P."/>
            <person name="Dick G.J."/>
        </authorList>
    </citation>
    <scope>NUCLEOTIDE SEQUENCE [LARGE SCALE GENOMIC DNA]</scope>
    <source>
        <strain evidence="1">DG_24</strain>
    </source>
</reference>
<accession>A0A0S7WSA6</accession>
<dbReference type="AlphaFoldDB" id="A0A0S7WSA6"/>
<dbReference type="InterPro" id="IPR012347">
    <property type="entry name" value="Ferritin-like"/>
</dbReference>
<comment type="caution">
    <text evidence="1">The sequence shown here is derived from an EMBL/GenBank/DDBJ whole genome shotgun (WGS) entry which is preliminary data.</text>
</comment>
<name>A0A0S7WSA6_UNCT6</name>
<dbReference type="STRING" id="1703770.AMJ39_05995"/>
<sequence length="164" mass="18621">MSVDFNADEIFEMAEQIERNGAKFYRRAAEGAGDAGGRKILLDLAAMEDQHEKIFASMRAQLSEDERASTIWDPEGQVPLYLRAIADKRIFDVDADPTDLLSGKEAMDDVLRIAIELEKDSVIFYQGMREVVPQRLGGEWVEEIIREEMRHIGILSMHLSSPKH</sequence>
<dbReference type="Gene3D" id="1.20.1260.10">
    <property type="match status" value="1"/>
</dbReference>
<dbReference type="Proteomes" id="UP000052008">
    <property type="component" value="Unassembled WGS sequence"/>
</dbReference>